<evidence type="ECO:0000313" key="2">
    <source>
        <dbReference type="Proteomes" id="UP000564644"/>
    </source>
</evidence>
<reference evidence="1 2" key="1">
    <citation type="submission" date="2020-08" db="EMBL/GenBank/DDBJ databases">
        <title>Cohnella phylogeny.</title>
        <authorList>
            <person name="Dunlap C."/>
        </authorList>
    </citation>
    <scope>NUCLEOTIDE SEQUENCE [LARGE SCALE GENOMIC DNA]</scope>
    <source>
        <strain evidence="1 2">CBP 2801</strain>
    </source>
</reference>
<accession>A0A7X0W052</accession>
<dbReference type="EMBL" id="JACJVO010000036">
    <property type="protein sequence ID" value="MBB6734693.1"/>
    <property type="molecule type" value="Genomic_DNA"/>
</dbReference>
<comment type="caution">
    <text evidence="1">The sequence shown here is derived from an EMBL/GenBank/DDBJ whole genome shotgun (WGS) entry which is preliminary data.</text>
</comment>
<keyword evidence="2" id="KW-1185">Reference proteome</keyword>
<proteinExistence type="predicted"/>
<evidence type="ECO:0000313" key="1">
    <source>
        <dbReference type="EMBL" id="MBB6734693.1"/>
    </source>
</evidence>
<sequence length="70" mass="7798">MNKKNDKKVHIYHITLTNGELLKNIRIEGSLEWNLSGIAANLIAVEDADGKKVVLSKYHIVKGELVGIED</sequence>
<dbReference type="AlphaFoldDB" id="A0A7X0W052"/>
<gene>
    <name evidence="1" type="ORF">H7C18_27580</name>
</gene>
<dbReference type="Proteomes" id="UP000564644">
    <property type="component" value="Unassembled WGS sequence"/>
</dbReference>
<name>A0A7X0W052_9BACL</name>
<protein>
    <submittedName>
        <fullName evidence="1">Uncharacterized protein</fullName>
    </submittedName>
</protein>
<dbReference type="RefSeq" id="WP_185132357.1">
    <property type="nucleotide sequence ID" value="NZ_JACJVO010000036.1"/>
</dbReference>
<organism evidence="1 2">
    <name type="scientific">Cohnella zeiphila</name>
    <dbReference type="NCBI Taxonomy" id="2761120"/>
    <lineage>
        <taxon>Bacteria</taxon>
        <taxon>Bacillati</taxon>
        <taxon>Bacillota</taxon>
        <taxon>Bacilli</taxon>
        <taxon>Bacillales</taxon>
        <taxon>Paenibacillaceae</taxon>
        <taxon>Cohnella</taxon>
    </lineage>
</organism>